<dbReference type="InterPro" id="IPR011496">
    <property type="entry name" value="O-GlcNAcase_cat"/>
</dbReference>
<evidence type="ECO:0000313" key="5">
    <source>
        <dbReference type="EMBL" id="PNR98885.1"/>
    </source>
</evidence>
<keyword evidence="1 3" id="KW-0378">Hydrolase</keyword>
<dbReference type="Gene3D" id="1.20.58.460">
    <property type="entry name" value="Hyaluronidase post-catalytic domain-like"/>
    <property type="match status" value="1"/>
</dbReference>
<organism evidence="5 6">
    <name type="scientific">Petrotoga mexicana DSM 14811</name>
    <dbReference type="NCBI Taxonomy" id="1122954"/>
    <lineage>
        <taxon>Bacteria</taxon>
        <taxon>Thermotogati</taxon>
        <taxon>Thermotogota</taxon>
        <taxon>Thermotogae</taxon>
        <taxon>Petrotogales</taxon>
        <taxon>Petrotogaceae</taxon>
        <taxon>Petrotoga</taxon>
    </lineage>
</organism>
<dbReference type="PANTHER" id="PTHR13170">
    <property type="entry name" value="O-GLCNACASE"/>
    <property type="match status" value="1"/>
</dbReference>
<dbReference type="AlphaFoldDB" id="A0A2K1P7U9"/>
<comment type="similarity">
    <text evidence="3">Belongs to the glycosyl hydrolase 84 family.</text>
</comment>
<accession>A0A2K1P7U9</accession>
<keyword evidence="6" id="KW-1185">Reference proteome</keyword>
<dbReference type="GO" id="GO:0005975">
    <property type="term" value="P:carbohydrate metabolic process"/>
    <property type="evidence" value="ECO:0007669"/>
    <property type="project" value="UniProtKB-ARBA"/>
</dbReference>
<reference evidence="5 6" key="1">
    <citation type="submission" date="2013-12" db="EMBL/GenBank/DDBJ databases">
        <title>Comparative genomics of Petrotoga isolates.</title>
        <authorList>
            <person name="Nesbo C.L."/>
            <person name="Charchuk R."/>
            <person name="Chow K."/>
        </authorList>
    </citation>
    <scope>NUCLEOTIDE SEQUENCE [LARGE SCALE GENOMIC DNA]</scope>
    <source>
        <strain evidence="5 6">DSM 14811</strain>
    </source>
</reference>
<dbReference type="Gene3D" id="3.30.379.10">
    <property type="entry name" value="Chitobiase/beta-hexosaminidase domain 2-like"/>
    <property type="match status" value="1"/>
</dbReference>
<dbReference type="Gene3D" id="3.20.20.80">
    <property type="entry name" value="Glycosidases"/>
    <property type="match status" value="1"/>
</dbReference>
<sequence length="561" mass="66175">MNLFLRLNPKPKKLFYEGANIHFESSKLSIFKNLEEESFIKLFPSEDFVFVKDSDSADLKIETFISPTEKDLNEFIKSNDIELSIDIMDLESYLMKVEEENRTVKIFSKSKKGIFYGLQTLRQLVDFENKLLPVVEIFDSPSFKMRGIIEGFYGEPWSHQNRLDMIHFCGTNKMNTYWYAPKDDPYHREKWREDYPEEEIEKIDELIKVSKDNFVDFVFCVSPGLSMKFSDQKEFDLLCKKYYEILSKGVKKFAILFDDIPEKLNYEEDEKKFEGNYGLAQTYIANKLYEFLKGKDSEVNLYLCPTEYWQEEDSMYRRTMKENLNPEIPVIWTGKGVWSKNVSRKNADKISSQFGHDLILWDNYPVNDADQGELFLAPLMNRENDLCISKVKGIISNPMNQPYASMLAEQTIADYLWNSQGYDPWCSWNKSIFNLVGSDLFEDMKLFSENFLKSRIFEETSIKLKSLIKEFKNDPLNKGEELKEYLERLSNLDRKLKYMKNEKLYEDIHPWLKKLSQLAEIASKLFSSSEKVEIKNEVDKLGSYVVCDGILEKFIKDFERQ</sequence>
<dbReference type="SUPFAM" id="SSF51445">
    <property type="entry name" value="(Trans)glycosidases"/>
    <property type="match status" value="1"/>
</dbReference>
<protein>
    <submittedName>
        <fullName evidence="5">Hyaluronidase</fullName>
    </submittedName>
</protein>
<gene>
    <name evidence="5" type="ORF">X927_06970</name>
</gene>
<keyword evidence="2 3" id="KW-0326">Glycosidase</keyword>
<dbReference type="InterPro" id="IPR015882">
    <property type="entry name" value="HEX_bac_N"/>
</dbReference>
<evidence type="ECO:0000313" key="6">
    <source>
        <dbReference type="Proteomes" id="UP000236604"/>
    </source>
</evidence>
<dbReference type="Pfam" id="PF07555">
    <property type="entry name" value="NAGidase"/>
    <property type="match status" value="1"/>
</dbReference>
<dbReference type="EMBL" id="AZRN01000031">
    <property type="protein sequence ID" value="PNR98885.1"/>
    <property type="molecule type" value="Genomic_DNA"/>
</dbReference>
<dbReference type="InterPro" id="IPR051822">
    <property type="entry name" value="Glycosyl_Hydrolase_84"/>
</dbReference>
<dbReference type="GO" id="GO:1901135">
    <property type="term" value="P:carbohydrate derivative metabolic process"/>
    <property type="evidence" value="ECO:0007669"/>
    <property type="project" value="UniProtKB-ARBA"/>
</dbReference>
<dbReference type="RefSeq" id="WP_103077323.1">
    <property type="nucleotide sequence ID" value="NZ_AZRN01000031.1"/>
</dbReference>
<name>A0A2K1P7U9_9BACT</name>
<feature type="active site" description="Proton donor" evidence="3">
    <location>
        <position position="259"/>
    </location>
</feature>
<dbReference type="Pfam" id="PF02838">
    <property type="entry name" value="Glyco_hydro_20b"/>
    <property type="match status" value="1"/>
</dbReference>
<dbReference type="PANTHER" id="PTHR13170:SF16">
    <property type="entry name" value="PROTEIN O-GLCNACASE"/>
    <property type="match status" value="1"/>
</dbReference>
<dbReference type="InterPro" id="IPR029018">
    <property type="entry name" value="Hex-like_dom2"/>
</dbReference>
<dbReference type="PROSITE" id="PS52009">
    <property type="entry name" value="GH84"/>
    <property type="match status" value="1"/>
</dbReference>
<dbReference type="GO" id="GO:0015929">
    <property type="term" value="F:hexosaminidase activity"/>
    <property type="evidence" value="ECO:0007669"/>
    <property type="project" value="UniProtKB-ARBA"/>
</dbReference>
<dbReference type="InterPro" id="IPR017853">
    <property type="entry name" value="GH"/>
</dbReference>
<dbReference type="SUPFAM" id="SSF140657">
    <property type="entry name" value="Hyaluronidase post-catalytic domain-like"/>
    <property type="match status" value="1"/>
</dbReference>
<proteinExistence type="inferred from homology"/>
<feature type="domain" description="GH84" evidence="4">
    <location>
        <begin position="144"/>
        <end position="420"/>
    </location>
</feature>
<dbReference type="SUPFAM" id="SSF55545">
    <property type="entry name" value="beta-N-acetylhexosaminidase-like domain"/>
    <property type="match status" value="1"/>
</dbReference>
<evidence type="ECO:0000256" key="1">
    <source>
        <dbReference type="ARBA" id="ARBA00022801"/>
    </source>
</evidence>
<evidence type="ECO:0000256" key="2">
    <source>
        <dbReference type="ARBA" id="ARBA00023295"/>
    </source>
</evidence>
<evidence type="ECO:0000259" key="4">
    <source>
        <dbReference type="PROSITE" id="PS52009"/>
    </source>
</evidence>
<comment type="caution">
    <text evidence="5">The sequence shown here is derived from an EMBL/GenBank/DDBJ whole genome shotgun (WGS) entry which is preliminary data.</text>
</comment>
<evidence type="ECO:0000256" key="3">
    <source>
        <dbReference type="PROSITE-ProRule" id="PRU01353"/>
    </source>
</evidence>
<dbReference type="Proteomes" id="UP000236604">
    <property type="component" value="Unassembled WGS sequence"/>
</dbReference>